<dbReference type="AlphaFoldDB" id="A0A6N3BYE4"/>
<reference evidence="2" key="1">
    <citation type="submission" date="2019-11" db="EMBL/GenBank/DDBJ databases">
        <authorList>
            <person name="Feng L."/>
        </authorList>
    </citation>
    <scope>NUCLEOTIDE SEQUENCE</scope>
    <source>
        <strain evidence="2">FplautiiLFYP42</strain>
    </source>
</reference>
<gene>
    <name evidence="2" type="ORF">FPLFYP42_01292</name>
</gene>
<dbReference type="EMBL" id="CACRUB010000026">
    <property type="protein sequence ID" value="VYU08965.1"/>
    <property type="molecule type" value="Genomic_DNA"/>
</dbReference>
<proteinExistence type="predicted"/>
<feature type="compositionally biased region" description="Low complexity" evidence="1">
    <location>
        <begin position="13"/>
        <end position="29"/>
    </location>
</feature>
<sequence>MTGPGVSPRGQHAARACRGGPCGRPRTGRSPALAAREEKLQQLWVPMLYSEDEAGRVQPVPAIWFIDEAGNRYRGCSIWHMPAVWVTDEAGNRYERYRVFPGPAEEYWPEFRLLEEPEGKITAIEVEALVFNILRTDRPREVETRSYTSTYNPLNWVIELP</sequence>
<feature type="region of interest" description="Disordered" evidence="1">
    <location>
        <begin position="1"/>
        <end position="31"/>
    </location>
</feature>
<organism evidence="2">
    <name type="scientific">Flavonifractor plautii</name>
    <name type="common">Fusobacterium plautii</name>
    <dbReference type="NCBI Taxonomy" id="292800"/>
    <lineage>
        <taxon>Bacteria</taxon>
        <taxon>Bacillati</taxon>
        <taxon>Bacillota</taxon>
        <taxon>Clostridia</taxon>
        <taxon>Eubacteriales</taxon>
        <taxon>Oscillospiraceae</taxon>
        <taxon>Flavonifractor</taxon>
    </lineage>
</organism>
<evidence type="ECO:0000313" key="2">
    <source>
        <dbReference type="EMBL" id="VYU08965.1"/>
    </source>
</evidence>
<accession>A0A6N3BYE4</accession>
<protein>
    <submittedName>
        <fullName evidence="2">Uncharacterized protein</fullName>
    </submittedName>
</protein>
<name>A0A6N3BYE4_FLAPL</name>
<evidence type="ECO:0000256" key="1">
    <source>
        <dbReference type="SAM" id="MobiDB-lite"/>
    </source>
</evidence>